<keyword evidence="1 3" id="KW-0378">Hydrolase</keyword>
<dbReference type="InterPro" id="IPR050300">
    <property type="entry name" value="GDXG_lipolytic_enzyme"/>
</dbReference>
<evidence type="ECO:0000313" key="4">
    <source>
        <dbReference type="Proteomes" id="UP001181355"/>
    </source>
</evidence>
<dbReference type="PANTHER" id="PTHR48081:SF33">
    <property type="entry name" value="KYNURENINE FORMAMIDASE"/>
    <property type="match status" value="1"/>
</dbReference>
<dbReference type="InterPro" id="IPR049492">
    <property type="entry name" value="BD-FAE-like_dom"/>
</dbReference>
<dbReference type="Proteomes" id="UP001181355">
    <property type="component" value="Chromosome"/>
</dbReference>
<evidence type="ECO:0000259" key="2">
    <source>
        <dbReference type="Pfam" id="PF20434"/>
    </source>
</evidence>
<dbReference type="Gene3D" id="3.40.50.1820">
    <property type="entry name" value="alpha/beta hydrolase"/>
    <property type="match status" value="1"/>
</dbReference>
<dbReference type="RefSeq" id="WP_309482755.1">
    <property type="nucleotide sequence ID" value="NZ_CP133720.1"/>
</dbReference>
<evidence type="ECO:0000256" key="1">
    <source>
        <dbReference type="ARBA" id="ARBA00022801"/>
    </source>
</evidence>
<dbReference type="GO" id="GO:0016787">
    <property type="term" value="F:hydrolase activity"/>
    <property type="evidence" value="ECO:0007669"/>
    <property type="project" value="UniProtKB-KW"/>
</dbReference>
<accession>A0ABY9RJ92</accession>
<proteinExistence type="predicted"/>
<feature type="domain" description="BD-FAE-like" evidence="2">
    <location>
        <begin position="39"/>
        <end position="127"/>
    </location>
</feature>
<dbReference type="InterPro" id="IPR029058">
    <property type="entry name" value="AB_hydrolase_fold"/>
</dbReference>
<name>A0ABY9RJ92_9BURK</name>
<protein>
    <submittedName>
        <fullName evidence="3">Alpha/beta hydrolase</fullName>
    </submittedName>
</protein>
<evidence type="ECO:0000313" key="3">
    <source>
        <dbReference type="EMBL" id="WMW81275.1"/>
    </source>
</evidence>
<gene>
    <name evidence="3" type="ORF">RF679_03080</name>
</gene>
<dbReference type="EMBL" id="CP133720">
    <property type="protein sequence ID" value="WMW81275.1"/>
    <property type="molecule type" value="Genomic_DNA"/>
</dbReference>
<dbReference type="SUPFAM" id="SSF53474">
    <property type="entry name" value="alpha/beta-Hydrolases"/>
    <property type="match status" value="1"/>
</dbReference>
<reference evidence="3" key="1">
    <citation type="submission" date="2023-09" db="EMBL/GenBank/DDBJ databases">
        <title>Undibacterium sp. 20NA77.5 isolated from freshwater.</title>
        <authorList>
            <person name="Le V."/>
            <person name="Ko S.-R."/>
            <person name="Ahn C.-Y."/>
            <person name="Oh H.-M."/>
        </authorList>
    </citation>
    <scope>NUCLEOTIDE SEQUENCE</scope>
    <source>
        <strain evidence="3">20NA77.5</strain>
    </source>
</reference>
<dbReference type="Pfam" id="PF20434">
    <property type="entry name" value="BD-FAE"/>
    <property type="match status" value="1"/>
</dbReference>
<sequence>MEEDLSVLSRTANSPDQTLRYGTHADQIADLRLGFAGADRPLLVLIHGGFWKPEYDRMHTEAMSSALSAAGWNVLTLEYRRIPGEPDLMVHDIEHALAQLPSTIPHRQQQLILVGHSAGGHLALWAASRLSHIHGVLALAPAANLRLASELDLGDNAVGRFLGTEAEQRGDLDPILLPKPTMKVCVLQGLEDAIVPPSVPRSYCDRFPEVAYRELSDCGHFALIDPLSNAWEIVEQTLLELGQPTSGTA</sequence>
<keyword evidence="4" id="KW-1185">Reference proteome</keyword>
<organism evidence="3 4">
    <name type="scientific">Undibacterium cyanobacteriorum</name>
    <dbReference type="NCBI Taxonomy" id="3073561"/>
    <lineage>
        <taxon>Bacteria</taxon>
        <taxon>Pseudomonadati</taxon>
        <taxon>Pseudomonadota</taxon>
        <taxon>Betaproteobacteria</taxon>
        <taxon>Burkholderiales</taxon>
        <taxon>Oxalobacteraceae</taxon>
        <taxon>Undibacterium</taxon>
    </lineage>
</organism>
<dbReference type="PANTHER" id="PTHR48081">
    <property type="entry name" value="AB HYDROLASE SUPERFAMILY PROTEIN C4A8.06C"/>
    <property type="match status" value="1"/>
</dbReference>